<protein>
    <recommendedName>
        <fullName evidence="4">Tyr recombinase domain-containing protein</fullName>
    </recommendedName>
</protein>
<dbReference type="PANTHER" id="PTHR30349">
    <property type="entry name" value="PHAGE INTEGRASE-RELATED"/>
    <property type="match status" value="1"/>
</dbReference>
<proteinExistence type="inferred from homology"/>
<dbReference type="Proteomes" id="UP000005085">
    <property type="component" value="Unassembled WGS sequence"/>
</dbReference>
<dbReference type="Pfam" id="PF00589">
    <property type="entry name" value="Phage_integrase"/>
    <property type="match status" value="1"/>
</dbReference>
<dbReference type="PANTHER" id="PTHR30349:SF64">
    <property type="entry name" value="PROPHAGE INTEGRASE INTD-RELATED"/>
    <property type="match status" value="1"/>
</dbReference>
<dbReference type="AlphaFoldDB" id="C3XFG8"/>
<evidence type="ECO:0000256" key="3">
    <source>
        <dbReference type="ARBA" id="ARBA00023172"/>
    </source>
</evidence>
<dbReference type="InterPro" id="IPR013762">
    <property type="entry name" value="Integrase-like_cat_sf"/>
</dbReference>
<dbReference type="InterPro" id="IPR041308">
    <property type="entry name" value="Xer_N"/>
</dbReference>
<dbReference type="eggNOG" id="COG4974">
    <property type="taxonomic scope" value="Bacteria"/>
</dbReference>
<dbReference type="Gene3D" id="1.10.443.10">
    <property type="entry name" value="Intergrase catalytic core"/>
    <property type="match status" value="1"/>
</dbReference>
<sequence>MSYPLNRESFDISLRFWLERFFYTKLVGLTAHRVKDKAVFAQVIQDIQSGGLNSIDEIRSICKRARKIGLLGINTYANPLFTFYEYCMRLGFSDMREIHVENVQEFLSIYTANLSLTTIRNYQFALTNFFDFIQRQNTLENGAAHIYNMDIVLSKRSVSHDLPEFLTEAELNAFLNALKSYDIKQKHINSVVRLRNQLIILMIVYSGARVSEILEIGYKDVSLEGDYYVLRLRGKGNKMRIVFIAKTLIEEYYNNWVALRATFPHVADDMPLFVNKKFHVPAQSYIYVVIENLLLSAGIRKAKNGAHLLRHSFATMLYNKSKDLILVQESLGHSSVETSRIYTHFDNQRLKHAANVISNIENSINNGGGGGVSL</sequence>
<keyword evidence="6" id="KW-1185">Reference proteome</keyword>
<dbReference type="PROSITE" id="PS51898">
    <property type="entry name" value="TYR_RECOMBINASE"/>
    <property type="match status" value="1"/>
</dbReference>
<dbReference type="OrthoDB" id="9801717at2"/>
<dbReference type="Pfam" id="PF18644">
    <property type="entry name" value="Phage_int_SAM_6"/>
    <property type="match status" value="1"/>
</dbReference>
<evidence type="ECO:0000313" key="5">
    <source>
        <dbReference type="EMBL" id="EEO23757.1"/>
    </source>
</evidence>
<dbReference type="RefSeq" id="WP_005217947.1">
    <property type="nucleotide sequence ID" value="NZ_KI392040.1"/>
</dbReference>
<dbReference type="Gene3D" id="1.10.150.130">
    <property type="match status" value="1"/>
</dbReference>
<organism evidence="5 6">
    <name type="scientific">Helicobacter bilis ATCC 43879</name>
    <dbReference type="NCBI Taxonomy" id="613026"/>
    <lineage>
        <taxon>Bacteria</taxon>
        <taxon>Pseudomonadati</taxon>
        <taxon>Campylobacterota</taxon>
        <taxon>Epsilonproteobacteria</taxon>
        <taxon>Campylobacterales</taxon>
        <taxon>Helicobacteraceae</taxon>
        <taxon>Helicobacter</taxon>
    </lineage>
</organism>
<evidence type="ECO:0000259" key="4">
    <source>
        <dbReference type="PROSITE" id="PS51898"/>
    </source>
</evidence>
<evidence type="ECO:0000256" key="2">
    <source>
        <dbReference type="ARBA" id="ARBA00023125"/>
    </source>
</evidence>
<feature type="domain" description="Tyr recombinase" evidence="4">
    <location>
        <begin position="161"/>
        <end position="355"/>
    </location>
</feature>
<evidence type="ECO:0000313" key="6">
    <source>
        <dbReference type="Proteomes" id="UP000005085"/>
    </source>
</evidence>
<dbReference type="InterPro" id="IPR011010">
    <property type="entry name" value="DNA_brk_join_enz"/>
</dbReference>
<dbReference type="InterPro" id="IPR050090">
    <property type="entry name" value="Tyrosine_recombinase_XerCD"/>
</dbReference>
<name>C3XFG8_9HELI</name>
<accession>C3XFG8</accession>
<gene>
    <name evidence="5" type="ORF">HRAG_00814</name>
</gene>
<dbReference type="GO" id="GO:0006310">
    <property type="term" value="P:DNA recombination"/>
    <property type="evidence" value="ECO:0007669"/>
    <property type="project" value="UniProtKB-KW"/>
</dbReference>
<dbReference type="InterPro" id="IPR010998">
    <property type="entry name" value="Integrase_recombinase_N"/>
</dbReference>
<dbReference type="GO" id="GO:0015074">
    <property type="term" value="P:DNA integration"/>
    <property type="evidence" value="ECO:0007669"/>
    <property type="project" value="InterPro"/>
</dbReference>
<keyword evidence="3" id="KW-0233">DNA recombination</keyword>
<dbReference type="SUPFAM" id="SSF56349">
    <property type="entry name" value="DNA breaking-rejoining enzymes"/>
    <property type="match status" value="1"/>
</dbReference>
<reference evidence="5 6" key="1">
    <citation type="journal article" date="2014" name="Genome Announc.">
        <title>Draft genome sequences of six enterohepatic helicobacter species isolated from humans and one from rhesus macaques.</title>
        <authorList>
            <person name="Shen Z."/>
            <person name="Sheh A."/>
            <person name="Young S.K."/>
            <person name="Abouelliel A."/>
            <person name="Ward D.V."/>
            <person name="Earl A.M."/>
            <person name="Fox J.G."/>
        </authorList>
    </citation>
    <scope>NUCLEOTIDE SEQUENCE [LARGE SCALE GENOMIC DNA]</scope>
    <source>
        <strain evidence="5 6">ATCC 43879</strain>
    </source>
</reference>
<comment type="caution">
    <text evidence="5">The sequence shown here is derived from an EMBL/GenBank/DDBJ whole genome shotgun (WGS) entry which is preliminary data.</text>
</comment>
<keyword evidence="2" id="KW-0238">DNA-binding</keyword>
<dbReference type="GO" id="GO:0003677">
    <property type="term" value="F:DNA binding"/>
    <property type="evidence" value="ECO:0007669"/>
    <property type="project" value="UniProtKB-KW"/>
</dbReference>
<dbReference type="InterPro" id="IPR002104">
    <property type="entry name" value="Integrase_catalytic"/>
</dbReference>
<dbReference type="EMBL" id="ACDN02000064">
    <property type="protein sequence ID" value="EEO23757.1"/>
    <property type="molecule type" value="Genomic_DNA"/>
</dbReference>
<dbReference type="HOGENOM" id="CLU_027562_9_6_7"/>
<evidence type="ECO:0000256" key="1">
    <source>
        <dbReference type="ARBA" id="ARBA00008857"/>
    </source>
</evidence>
<comment type="similarity">
    <text evidence="1">Belongs to the 'phage' integrase family.</text>
</comment>